<dbReference type="RefSeq" id="WP_139100342.1">
    <property type="nucleotide sequence ID" value="NZ_VDFW01000043.1"/>
</dbReference>
<reference evidence="2 3" key="1">
    <citation type="submission" date="2019-06" db="EMBL/GenBank/DDBJ databases">
        <title>Amycolatopsis alkalitolerans sp. nov., isolated from Gastrodia elata Blume.</title>
        <authorList>
            <person name="Narsing Rao M.P."/>
            <person name="Li W.J."/>
        </authorList>
    </citation>
    <scope>NUCLEOTIDE SEQUENCE [LARGE SCALE GENOMIC DNA]</scope>
    <source>
        <strain evidence="2 3">SYSUP0005</strain>
    </source>
</reference>
<keyword evidence="3" id="KW-1185">Reference proteome</keyword>
<evidence type="ECO:0000313" key="3">
    <source>
        <dbReference type="Proteomes" id="UP000305546"/>
    </source>
</evidence>
<comment type="caution">
    <text evidence="2">The sequence shown here is derived from an EMBL/GenBank/DDBJ whole genome shotgun (WGS) entry which is preliminary data.</text>
</comment>
<accession>A0A5C4LSF1</accession>
<dbReference type="InterPro" id="IPR009081">
    <property type="entry name" value="PP-bd_ACP"/>
</dbReference>
<sequence>MTSPKPAIYEALRGFATEAELDALSPDENLREALELDSLDFLSFVERLSAATGHRIEEDDYRRLGTMRSCVEFLTALERQH</sequence>
<dbReference type="Proteomes" id="UP000305546">
    <property type="component" value="Unassembled WGS sequence"/>
</dbReference>
<name>A0A5C4LSF1_9PSEU</name>
<dbReference type="AlphaFoldDB" id="A0A5C4LSF1"/>
<evidence type="ECO:0000313" key="2">
    <source>
        <dbReference type="EMBL" id="TNC20475.1"/>
    </source>
</evidence>
<feature type="domain" description="Carrier" evidence="1">
    <location>
        <begin position="17"/>
        <end position="71"/>
    </location>
</feature>
<organism evidence="2 3">
    <name type="scientific">Amycolatopsis alkalitolerans</name>
    <dbReference type="NCBI Taxonomy" id="2547244"/>
    <lineage>
        <taxon>Bacteria</taxon>
        <taxon>Bacillati</taxon>
        <taxon>Actinomycetota</taxon>
        <taxon>Actinomycetes</taxon>
        <taxon>Pseudonocardiales</taxon>
        <taxon>Pseudonocardiaceae</taxon>
        <taxon>Amycolatopsis</taxon>
    </lineage>
</organism>
<protein>
    <submittedName>
        <fullName evidence="2">Acyl carrier protein</fullName>
    </submittedName>
</protein>
<gene>
    <name evidence="2" type="ORF">FG385_30945</name>
</gene>
<proteinExistence type="predicted"/>
<dbReference type="SUPFAM" id="SSF47336">
    <property type="entry name" value="ACP-like"/>
    <property type="match status" value="1"/>
</dbReference>
<dbReference type="InterPro" id="IPR036736">
    <property type="entry name" value="ACP-like_sf"/>
</dbReference>
<dbReference type="Gene3D" id="1.10.1200.10">
    <property type="entry name" value="ACP-like"/>
    <property type="match status" value="1"/>
</dbReference>
<dbReference type="OrthoDB" id="9810922at2"/>
<evidence type="ECO:0000259" key="1">
    <source>
        <dbReference type="Pfam" id="PF00550"/>
    </source>
</evidence>
<dbReference type="EMBL" id="VDFW01000043">
    <property type="protein sequence ID" value="TNC20475.1"/>
    <property type="molecule type" value="Genomic_DNA"/>
</dbReference>
<dbReference type="Pfam" id="PF00550">
    <property type="entry name" value="PP-binding"/>
    <property type="match status" value="1"/>
</dbReference>